<sequence>MTSLFARVFQCKPDTAMNPTNKCYISEGLPQGAMKAGCWTITQALLGQPIVAARPVRNSHIRLEPSDAHIPVDPPTDKFAWPFQSSFLWPTTWPLIRKGAVIFATSGCSVGPSATPGPEGGQYAGRIVWGLPESHVMLRGHLLTGLPSTRGNPVQTNGTNAARGLGKPDTSVEYTGSPADS</sequence>
<accession>W4GCS3</accession>
<evidence type="ECO:0000256" key="1">
    <source>
        <dbReference type="SAM" id="MobiDB-lite"/>
    </source>
</evidence>
<dbReference type="EMBL" id="KI913133">
    <property type="protein sequence ID" value="ETV77475.1"/>
    <property type="molecule type" value="Genomic_DNA"/>
</dbReference>
<dbReference type="RefSeq" id="XP_009833262.1">
    <property type="nucleotide sequence ID" value="XM_009834960.1"/>
</dbReference>
<feature type="compositionally biased region" description="Polar residues" evidence="1">
    <location>
        <begin position="146"/>
        <end position="160"/>
    </location>
</feature>
<feature type="compositionally biased region" description="Polar residues" evidence="1">
    <location>
        <begin position="172"/>
        <end position="181"/>
    </location>
</feature>
<organism evidence="2">
    <name type="scientific">Aphanomyces astaci</name>
    <name type="common">Crayfish plague agent</name>
    <dbReference type="NCBI Taxonomy" id="112090"/>
    <lineage>
        <taxon>Eukaryota</taxon>
        <taxon>Sar</taxon>
        <taxon>Stramenopiles</taxon>
        <taxon>Oomycota</taxon>
        <taxon>Saprolegniomycetes</taxon>
        <taxon>Saprolegniales</taxon>
        <taxon>Verrucalvaceae</taxon>
        <taxon>Aphanomyces</taxon>
    </lineage>
</organism>
<gene>
    <name evidence="2" type="ORF">H257_08885</name>
</gene>
<name>W4GCS3_APHAT</name>
<feature type="region of interest" description="Disordered" evidence="1">
    <location>
        <begin position="146"/>
        <end position="181"/>
    </location>
</feature>
<evidence type="ECO:0000313" key="2">
    <source>
        <dbReference type="EMBL" id="ETV77475.1"/>
    </source>
</evidence>
<dbReference type="VEuPathDB" id="FungiDB:H257_08885"/>
<reference evidence="2" key="1">
    <citation type="submission" date="2013-12" db="EMBL/GenBank/DDBJ databases">
        <title>The Genome Sequence of Aphanomyces astaci APO3.</title>
        <authorList>
            <consortium name="The Broad Institute Genomics Platform"/>
            <person name="Russ C."/>
            <person name="Tyler B."/>
            <person name="van West P."/>
            <person name="Dieguez-Uribeondo J."/>
            <person name="Young S.K."/>
            <person name="Zeng Q."/>
            <person name="Gargeya S."/>
            <person name="Fitzgerald M."/>
            <person name="Abouelleil A."/>
            <person name="Alvarado L."/>
            <person name="Chapman S.B."/>
            <person name="Gainer-Dewar J."/>
            <person name="Goldberg J."/>
            <person name="Griggs A."/>
            <person name="Gujja S."/>
            <person name="Hansen M."/>
            <person name="Howarth C."/>
            <person name="Imamovic A."/>
            <person name="Ireland A."/>
            <person name="Larimer J."/>
            <person name="McCowan C."/>
            <person name="Murphy C."/>
            <person name="Pearson M."/>
            <person name="Poon T.W."/>
            <person name="Priest M."/>
            <person name="Roberts A."/>
            <person name="Saif S."/>
            <person name="Shea T."/>
            <person name="Sykes S."/>
            <person name="Wortman J."/>
            <person name="Nusbaum C."/>
            <person name="Birren B."/>
        </authorList>
    </citation>
    <scope>NUCLEOTIDE SEQUENCE [LARGE SCALE GENOMIC DNA]</scope>
    <source>
        <strain evidence="2">APO3</strain>
    </source>
</reference>
<protein>
    <submittedName>
        <fullName evidence="2">Uncharacterized protein</fullName>
    </submittedName>
</protein>
<dbReference type="GeneID" id="20810881"/>
<dbReference type="AlphaFoldDB" id="W4GCS3"/>
<proteinExistence type="predicted"/>